<evidence type="ECO:0000313" key="1">
    <source>
        <dbReference type="EMBL" id="MFC0213923.1"/>
    </source>
</evidence>
<dbReference type="GO" id="GO:0008168">
    <property type="term" value="F:methyltransferase activity"/>
    <property type="evidence" value="ECO:0007669"/>
    <property type="project" value="UniProtKB-KW"/>
</dbReference>
<protein>
    <submittedName>
        <fullName evidence="1">Class I SAM-dependent methyltransferase</fullName>
        <ecNumber evidence="1">2.1.1.-</ecNumber>
    </submittedName>
</protein>
<proteinExistence type="predicted"/>
<dbReference type="EC" id="2.1.1.-" evidence="1"/>
<organism evidence="1 2">
    <name type="scientific">Paenibacillus chartarius</name>
    <dbReference type="NCBI Taxonomy" id="747481"/>
    <lineage>
        <taxon>Bacteria</taxon>
        <taxon>Bacillati</taxon>
        <taxon>Bacillota</taxon>
        <taxon>Bacilli</taxon>
        <taxon>Bacillales</taxon>
        <taxon>Paenibacillaceae</taxon>
        <taxon>Paenibacillus</taxon>
    </lineage>
</organism>
<accession>A0ABV6DMP8</accession>
<dbReference type="RefSeq" id="WP_377471253.1">
    <property type="nucleotide sequence ID" value="NZ_JBHLWN010000067.1"/>
</dbReference>
<comment type="caution">
    <text evidence="1">The sequence shown here is derived from an EMBL/GenBank/DDBJ whole genome shotgun (WGS) entry which is preliminary data.</text>
</comment>
<reference evidence="1 2" key="1">
    <citation type="submission" date="2024-09" db="EMBL/GenBank/DDBJ databases">
        <authorList>
            <person name="Sun Q."/>
            <person name="Mori K."/>
        </authorList>
    </citation>
    <scope>NUCLEOTIDE SEQUENCE [LARGE SCALE GENOMIC DNA]</scope>
    <source>
        <strain evidence="1 2">CCM 7759</strain>
    </source>
</reference>
<dbReference type="Gene3D" id="3.40.50.150">
    <property type="entry name" value="Vaccinia Virus protein VP39"/>
    <property type="match status" value="1"/>
</dbReference>
<dbReference type="EMBL" id="JBHLWN010000067">
    <property type="protein sequence ID" value="MFC0213923.1"/>
    <property type="molecule type" value="Genomic_DNA"/>
</dbReference>
<keyword evidence="1" id="KW-0808">Transferase</keyword>
<gene>
    <name evidence="1" type="ORF">ACFFK0_15940</name>
</gene>
<dbReference type="InterPro" id="IPR029063">
    <property type="entry name" value="SAM-dependent_MTases_sf"/>
</dbReference>
<dbReference type="Pfam" id="PF13578">
    <property type="entry name" value="Methyltransf_24"/>
    <property type="match status" value="1"/>
</dbReference>
<evidence type="ECO:0000313" key="2">
    <source>
        <dbReference type="Proteomes" id="UP001589776"/>
    </source>
</evidence>
<keyword evidence="1" id="KW-0489">Methyltransferase</keyword>
<name>A0ABV6DMP8_9BACL</name>
<dbReference type="Proteomes" id="UP001589776">
    <property type="component" value="Unassembled WGS sequence"/>
</dbReference>
<dbReference type="GO" id="GO:0032259">
    <property type="term" value="P:methylation"/>
    <property type="evidence" value="ECO:0007669"/>
    <property type="project" value="UniProtKB-KW"/>
</dbReference>
<keyword evidence="2" id="KW-1185">Reference proteome</keyword>
<sequence>MSNLLWEYLRSQDSFRTLVSLHPSPEGNILEFTDAETASAQIEFFRYIIASLQPTKILETGTNKALFAYLLSHILPKPATLYTFGLEPESGKCVNYLNSIQNKLQIKFYQGDSKQTLPHFHEQGIEFAWVDGGHDEVTAYSDIVNCVRLNIPYIAIDDLRHSPHLQAVVQRVLNEYPNYKYGENPFYHKDSRGAVLIVRSEGSSLLNRFKI</sequence>
<dbReference type="SUPFAM" id="SSF53335">
    <property type="entry name" value="S-adenosyl-L-methionine-dependent methyltransferases"/>
    <property type="match status" value="1"/>
</dbReference>